<evidence type="ECO:0000256" key="3">
    <source>
        <dbReference type="ARBA" id="ARBA00022574"/>
    </source>
</evidence>
<keyword evidence="8" id="KW-0539">Nucleus</keyword>
<feature type="region of interest" description="Disordered" evidence="10">
    <location>
        <begin position="368"/>
        <end position="542"/>
    </location>
</feature>
<feature type="compositionally biased region" description="Polar residues" evidence="10">
    <location>
        <begin position="433"/>
        <end position="459"/>
    </location>
</feature>
<protein>
    <submittedName>
        <fullName evidence="13">Uncharacterized protein</fullName>
    </submittedName>
</protein>
<name>A0A401S4V7_CHIPU</name>
<dbReference type="GO" id="GO:0006335">
    <property type="term" value="P:DNA replication-dependent chromatin assembly"/>
    <property type="evidence" value="ECO:0007669"/>
    <property type="project" value="InterPro"/>
</dbReference>
<dbReference type="FunFam" id="2.130.10.10:FF:000852">
    <property type="entry name" value="Chromatin assembly factor 1 subunit B"/>
    <property type="match status" value="1"/>
</dbReference>
<feature type="compositionally biased region" description="Polar residues" evidence="10">
    <location>
        <begin position="405"/>
        <end position="415"/>
    </location>
</feature>
<evidence type="ECO:0000256" key="10">
    <source>
        <dbReference type="SAM" id="MobiDB-lite"/>
    </source>
</evidence>
<dbReference type="OMA" id="WEQELMW"/>
<keyword evidence="4" id="KW-0677">Repeat</keyword>
<evidence type="ECO:0000256" key="5">
    <source>
        <dbReference type="ARBA" id="ARBA00022763"/>
    </source>
</evidence>
<dbReference type="STRING" id="137246.A0A401S4V7"/>
<organism evidence="13 14">
    <name type="scientific">Chiloscyllium punctatum</name>
    <name type="common">Brownbanded bambooshark</name>
    <name type="synonym">Hemiscyllium punctatum</name>
    <dbReference type="NCBI Taxonomy" id="137246"/>
    <lineage>
        <taxon>Eukaryota</taxon>
        <taxon>Metazoa</taxon>
        <taxon>Chordata</taxon>
        <taxon>Craniata</taxon>
        <taxon>Vertebrata</taxon>
        <taxon>Chondrichthyes</taxon>
        <taxon>Elasmobranchii</taxon>
        <taxon>Galeomorphii</taxon>
        <taxon>Galeoidea</taxon>
        <taxon>Orectolobiformes</taxon>
        <taxon>Hemiscylliidae</taxon>
        <taxon>Chiloscyllium</taxon>
    </lineage>
</organism>
<dbReference type="InterPro" id="IPR001680">
    <property type="entry name" value="WD40_rpt"/>
</dbReference>
<comment type="similarity">
    <text evidence="2">Belongs to the WD repeat HIR1 family.</text>
</comment>
<evidence type="ECO:0000313" key="14">
    <source>
        <dbReference type="Proteomes" id="UP000287033"/>
    </source>
</evidence>
<dbReference type="Pfam" id="PF15512">
    <property type="entry name" value="CAF-1_p60_C"/>
    <property type="match status" value="1"/>
</dbReference>
<comment type="caution">
    <text evidence="13">The sequence shown here is derived from an EMBL/GenBank/DDBJ whole genome shotgun (WGS) entry which is preliminary data.</text>
</comment>
<dbReference type="PROSITE" id="PS00678">
    <property type="entry name" value="WD_REPEATS_1"/>
    <property type="match status" value="1"/>
</dbReference>
<dbReference type="PROSITE" id="PS50294">
    <property type="entry name" value="WD_REPEATS_REGION"/>
    <property type="match status" value="2"/>
</dbReference>
<feature type="compositionally biased region" description="Polar residues" evidence="10">
    <location>
        <begin position="523"/>
        <end position="532"/>
    </location>
</feature>
<dbReference type="InterPro" id="IPR019775">
    <property type="entry name" value="WD40_repeat_CS"/>
</dbReference>
<dbReference type="AlphaFoldDB" id="A0A401S4V7"/>
<evidence type="ECO:0000256" key="9">
    <source>
        <dbReference type="PROSITE-ProRule" id="PRU00221"/>
    </source>
</evidence>
<feature type="repeat" description="WD" evidence="9">
    <location>
        <begin position="139"/>
        <end position="180"/>
    </location>
</feature>
<evidence type="ECO:0000259" key="11">
    <source>
        <dbReference type="Pfam" id="PF15512"/>
    </source>
</evidence>
<feature type="compositionally biased region" description="Polar residues" evidence="10">
    <location>
        <begin position="477"/>
        <end position="509"/>
    </location>
</feature>
<dbReference type="Proteomes" id="UP000287033">
    <property type="component" value="Unassembled WGS sequence"/>
</dbReference>
<dbReference type="InterPro" id="IPR036322">
    <property type="entry name" value="WD40_repeat_dom_sf"/>
</dbReference>
<accession>A0A401S4V7</accession>
<keyword evidence="3 9" id="KW-0853">WD repeat</keyword>
<dbReference type="PANTHER" id="PTHR15271:SF4">
    <property type="entry name" value="CHROMATIN ASSEMBLY FACTOR 1 SUBUNIT B"/>
    <property type="match status" value="1"/>
</dbReference>
<dbReference type="PANTHER" id="PTHR15271">
    <property type="entry name" value="CHROMATIN ASSEMBLY FACTOR 1 SUBUNIT B"/>
    <property type="match status" value="1"/>
</dbReference>
<proteinExistence type="inferred from homology"/>
<keyword evidence="5" id="KW-0227">DNA damage</keyword>
<feature type="compositionally biased region" description="Basic and acidic residues" evidence="10">
    <location>
        <begin position="513"/>
        <end position="522"/>
    </location>
</feature>
<evidence type="ECO:0000256" key="8">
    <source>
        <dbReference type="ARBA" id="ARBA00023242"/>
    </source>
</evidence>
<dbReference type="InterPro" id="IPR055410">
    <property type="entry name" value="Beta-prop_CAF1B_HIR1"/>
</dbReference>
<feature type="domain" description="CAF1B/HIR1 beta-propeller" evidence="12">
    <location>
        <begin position="14"/>
        <end position="316"/>
    </location>
</feature>
<evidence type="ECO:0000256" key="6">
    <source>
        <dbReference type="ARBA" id="ARBA00022853"/>
    </source>
</evidence>
<dbReference type="InterPro" id="IPR029129">
    <property type="entry name" value="CAF1_p60_C"/>
</dbReference>
<dbReference type="SUPFAM" id="SSF50978">
    <property type="entry name" value="WD40 repeat-like"/>
    <property type="match status" value="1"/>
</dbReference>
<feature type="domain" description="Chromatin assembly factor 1 subunit B C-terminal" evidence="11">
    <location>
        <begin position="387"/>
        <end position="522"/>
    </location>
</feature>
<dbReference type="PROSITE" id="PS50082">
    <property type="entry name" value="WD_REPEATS_2"/>
    <property type="match status" value="3"/>
</dbReference>
<keyword evidence="14" id="KW-1185">Reference proteome</keyword>
<dbReference type="OrthoDB" id="71227at2759"/>
<dbReference type="InterPro" id="IPR045145">
    <property type="entry name" value="PTHR15271"/>
</dbReference>
<comment type="subcellular location">
    <subcellularLocation>
        <location evidence="1">Nucleus</location>
    </subcellularLocation>
</comment>
<keyword evidence="7" id="KW-0234">DNA repair</keyword>
<keyword evidence="6" id="KW-0156">Chromatin regulator</keyword>
<reference evidence="13 14" key="1">
    <citation type="journal article" date="2018" name="Nat. Ecol. Evol.">
        <title>Shark genomes provide insights into elasmobranch evolution and the origin of vertebrates.</title>
        <authorList>
            <person name="Hara Y"/>
            <person name="Yamaguchi K"/>
            <person name="Onimaru K"/>
            <person name="Kadota M"/>
            <person name="Koyanagi M"/>
            <person name="Keeley SD"/>
            <person name="Tatsumi K"/>
            <person name="Tanaka K"/>
            <person name="Motone F"/>
            <person name="Kageyama Y"/>
            <person name="Nozu R"/>
            <person name="Adachi N"/>
            <person name="Nishimura O"/>
            <person name="Nakagawa R"/>
            <person name="Tanegashima C"/>
            <person name="Kiyatake I"/>
            <person name="Matsumoto R"/>
            <person name="Murakumo K"/>
            <person name="Nishida K"/>
            <person name="Terakita A"/>
            <person name="Kuratani S"/>
            <person name="Sato K"/>
            <person name="Hyodo S Kuraku.S."/>
        </authorList>
    </citation>
    <scope>NUCLEOTIDE SEQUENCE [LARGE SCALE GENOMIC DNA]</scope>
</reference>
<feature type="repeat" description="WD" evidence="9">
    <location>
        <begin position="181"/>
        <end position="222"/>
    </location>
</feature>
<gene>
    <name evidence="13" type="ORF">chiPu_0003840</name>
</gene>
<dbReference type="EMBL" id="BEZZ01000085">
    <property type="protein sequence ID" value="GCC25430.1"/>
    <property type="molecule type" value="Genomic_DNA"/>
</dbReference>
<evidence type="ECO:0000313" key="13">
    <source>
        <dbReference type="EMBL" id="GCC25430.1"/>
    </source>
</evidence>
<dbReference type="GO" id="GO:0033186">
    <property type="term" value="C:CAF-1 complex"/>
    <property type="evidence" value="ECO:0007669"/>
    <property type="project" value="TreeGrafter"/>
</dbReference>
<evidence type="ECO:0000256" key="2">
    <source>
        <dbReference type="ARBA" id="ARBA00007306"/>
    </source>
</evidence>
<feature type="repeat" description="WD" evidence="9">
    <location>
        <begin position="75"/>
        <end position="116"/>
    </location>
</feature>
<evidence type="ECO:0000256" key="1">
    <source>
        <dbReference type="ARBA" id="ARBA00004123"/>
    </source>
</evidence>
<dbReference type="InterPro" id="IPR015943">
    <property type="entry name" value="WD40/YVTN_repeat-like_dom_sf"/>
</dbReference>
<dbReference type="GO" id="GO:0005634">
    <property type="term" value="C:nucleus"/>
    <property type="evidence" value="ECO:0007669"/>
    <property type="project" value="UniProtKB-SubCell"/>
</dbReference>
<dbReference type="Gene3D" id="2.130.10.10">
    <property type="entry name" value="YVTN repeat-like/Quinoprotein amine dehydrogenase"/>
    <property type="match status" value="2"/>
</dbReference>
<sequence>MKIGTLTRTSWSSMKFVTCEIAWHNKEPVYSVDFQHGADGRIDRLASAGVDSAVRMWKVDKGPDGKAAVDILSNLIRHTKAVNVVRFSPSGEILASGGDDALILLWKLNDNKDIKESEQNLFEEDAQLNKENWTVLKTLRGHIEDVYDICWTLDGNHMVSGSVDNTAIMWDINKGAKLSIFNEHKSYVQGVTWDPLGQYIATLSCDRVMRVYSTQTRRVAFNVSKMSSGNEGETKSYRMFHDDGMKSFFRRLTFTPDGSLLLIPAGCVEAGENVTNTTYVFSRKNLKRPIAHLPCPAKATLAVRCCPIFFELRQPKVEVHQLDPPSESRDGLILTISSTDGYCSFVTFEKDELGVPLKEKPVLSIQTPGISEKRLKKGQANRLSAGTPKQTESSTPARTVDQQDHSTPAQPNTHSAVAAPTKEVPGTPVMTKASPSSADSAVQGSKVSHSRRITLSTLEAWSKPSKAPVPRRISLMPLNSSTSKVTSTPVITQAEKTAHEGSSPSNDPQCKSPDAKRSRIDDQQSVSPTDNLETNDDCRRDK</sequence>
<evidence type="ECO:0000256" key="4">
    <source>
        <dbReference type="ARBA" id="ARBA00022737"/>
    </source>
</evidence>
<evidence type="ECO:0000256" key="7">
    <source>
        <dbReference type="ARBA" id="ARBA00023204"/>
    </source>
</evidence>
<dbReference type="GO" id="GO:0006334">
    <property type="term" value="P:nucleosome assembly"/>
    <property type="evidence" value="ECO:0007669"/>
    <property type="project" value="TreeGrafter"/>
</dbReference>
<dbReference type="SMART" id="SM00320">
    <property type="entry name" value="WD40"/>
    <property type="match status" value="4"/>
</dbReference>
<dbReference type="Pfam" id="PF24105">
    <property type="entry name" value="Beta-prop_CAF1B_HIR1"/>
    <property type="match status" value="1"/>
</dbReference>
<evidence type="ECO:0000259" key="12">
    <source>
        <dbReference type="Pfam" id="PF24105"/>
    </source>
</evidence>
<feature type="compositionally biased region" description="Polar residues" evidence="10">
    <location>
        <begin position="381"/>
        <end position="397"/>
    </location>
</feature>
<dbReference type="GO" id="GO:0006281">
    <property type="term" value="P:DNA repair"/>
    <property type="evidence" value="ECO:0007669"/>
    <property type="project" value="UniProtKB-KW"/>
</dbReference>